<feature type="transmembrane region" description="Helical" evidence="1">
    <location>
        <begin position="72"/>
        <end position="89"/>
    </location>
</feature>
<comment type="caution">
    <text evidence="2">The sequence shown here is derived from an EMBL/GenBank/DDBJ whole genome shotgun (WGS) entry which is preliminary data.</text>
</comment>
<dbReference type="EMBL" id="MHQN01000021">
    <property type="protein sequence ID" value="OHA03276.1"/>
    <property type="molecule type" value="Genomic_DNA"/>
</dbReference>
<protein>
    <recommendedName>
        <fullName evidence="4">DUF4383 domain-containing protein</fullName>
    </recommendedName>
</protein>
<accession>A0A1G2KV37</accession>
<dbReference type="Proteomes" id="UP000177177">
    <property type="component" value="Unassembled WGS sequence"/>
</dbReference>
<evidence type="ECO:0000256" key="1">
    <source>
        <dbReference type="SAM" id="Phobius"/>
    </source>
</evidence>
<name>A0A1G2KV37_9BACT</name>
<feature type="transmembrane region" description="Helical" evidence="1">
    <location>
        <begin position="7"/>
        <end position="28"/>
    </location>
</feature>
<sequence length="128" mass="13336">MAMNSKNFLMLGGIVLLVVGLAGMVGIIGPTPEQSIFGSLWWFDDAENWAHLVLGIAGLAVALAVPALQAPVTLLVGVLALVVGVWGFGMPELLGANLENPSDNILHLAVGAWAMASWKMGRKSTGVM</sequence>
<reference evidence="2 3" key="1">
    <citation type="journal article" date="2016" name="Nat. Commun.">
        <title>Thousands of microbial genomes shed light on interconnected biogeochemical processes in an aquifer system.</title>
        <authorList>
            <person name="Anantharaman K."/>
            <person name="Brown C.T."/>
            <person name="Hug L.A."/>
            <person name="Sharon I."/>
            <person name="Castelle C.J."/>
            <person name="Probst A.J."/>
            <person name="Thomas B.C."/>
            <person name="Singh A."/>
            <person name="Wilkins M.J."/>
            <person name="Karaoz U."/>
            <person name="Brodie E.L."/>
            <person name="Williams K.H."/>
            <person name="Hubbard S.S."/>
            <person name="Banfield J.F."/>
        </authorList>
    </citation>
    <scope>NUCLEOTIDE SEQUENCE [LARGE SCALE GENOMIC DNA]</scope>
</reference>
<evidence type="ECO:0008006" key="4">
    <source>
        <dbReference type="Google" id="ProtNLM"/>
    </source>
</evidence>
<feature type="transmembrane region" description="Helical" evidence="1">
    <location>
        <begin position="48"/>
        <end position="65"/>
    </location>
</feature>
<keyword evidence="1" id="KW-0472">Membrane</keyword>
<proteinExistence type="predicted"/>
<gene>
    <name evidence="2" type="ORF">A3C92_03335</name>
</gene>
<evidence type="ECO:0000313" key="3">
    <source>
        <dbReference type="Proteomes" id="UP000177177"/>
    </source>
</evidence>
<dbReference type="AlphaFoldDB" id="A0A1G2KV37"/>
<organism evidence="2 3">
    <name type="scientific">Candidatus Sungbacteria bacterium RIFCSPHIGHO2_02_FULL_53_17</name>
    <dbReference type="NCBI Taxonomy" id="1802275"/>
    <lineage>
        <taxon>Bacteria</taxon>
        <taxon>Candidatus Sungiibacteriota</taxon>
    </lineage>
</organism>
<keyword evidence="1" id="KW-1133">Transmembrane helix</keyword>
<keyword evidence="1" id="KW-0812">Transmembrane</keyword>
<evidence type="ECO:0000313" key="2">
    <source>
        <dbReference type="EMBL" id="OHA03276.1"/>
    </source>
</evidence>